<keyword evidence="7" id="KW-0998">Cell outer membrane</keyword>
<evidence type="ECO:0000313" key="9">
    <source>
        <dbReference type="EMBL" id="SEL42286.1"/>
    </source>
</evidence>
<accession>A0A1H7Q363</accession>
<evidence type="ECO:0000256" key="1">
    <source>
        <dbReference type="ARBA" id="ARBA00004571"/>
    </source>
</evidence>
<reference evidence="10" key="1">
    <citation type="submission" date="2016-10" db="EMBL/GenBank/DDBJ databases">
        <authorList>
            <person name="Varghese N."/>
            <person name="Submissions S."/>
        </authorList>
    </citation>
    <scope>NUCLEOTIDE SEQUENCE [LARGE SCALE GENOMIC DNA]</scope>
    <source>
        <strain evidence="10">JS21-1</strain>
    </source>
</reference>
<keyword evidence="4" id="KW-0812">Transmembrane</keyword>
<evidence type="ECO:0000256" key="2">
    <source>
        <dbReference type="ARBA" id="ARBA00008163"/>
    </source>
</evidence>
<dbReference type="GO" id="GO:0015483">
    <property type="term" value="F:long-chain fatty acid transporting porin activity"/>
    <property type="evidence" value="ECO:0007669"/>
    <property type="project" value="TreeGrafter"/>
</dbReference>
<evidence type="ECO:0000256" key="6">
    <source>
        <dbReference type="ARBA" id="ARBA00023136"/>
    </source>
</evidence>
<evidence type="ECO:0000313" key="10">
    <source>
        <dbReference type="Proteomes" id="UP000199214"/>
    </source>
</evidence>
<protein>
    <submittedName>
        <fullName evidence="9">Long-chain fatty acid transport protein</fullName>
    </submittedName>
</protein>
<dbReference type="PANTHER" id="PTHR35093:SF8">
    <property type="entry name" value="OUTER MEMBRANE PROTEIN NMB0088-RELATED"/>
    <property type="match status" value="1"/>
</dbReference>
<evidence type="ECO:0000256" key="3">
    <source>
        <dbReference type="ARBA" id="ARBA00022452"/>
    </source>
</evidence>
<proteinExistence type="inferred from homology"/>
<keyword evidence="3" id="KW-1134">Transmembrane beta strand</keyword>
<dbReference type="EMBL" id="FNZZ01000003">
    <property type="protein sequence ID" value="SEL42286.1"/>
    <property type="molecule type" value="Genomic_DNA"/>
</dbReference>
<dbReference type="RefSeq" id="WP_093005819.1">
    <property type="nucleotide sequence ID" value="NZ_FNZZ01000003.1"/>
</dbReference>
<dbReference type="SUPFAM" id="SSF56935">
    <property type="entry name" value="Porins"/>
    <property type="match status" value="1"/>
</dbReference>
<name>A0A1H7Q363_9SPHN</name>
<dbReference type="Pfam" id="PF03349">
    <property type="entry name" value="Toluene_X"/>
    <property type="match status" value="1"/>
</dbReference>
<comment type="subcellular location">
    <subcellularLocation>
        <location evidence="1">Cell outer membrane</location>
        <topology evidence="1">Multi-pass membrane protein</topology>
    </subcellularLocation>
</comment>
<dbReference type="InterPro" id="IPR005017">
    <property type="entry name" value="OMPP1/FadL/TodX"/>
</dbReference>
<evidence type="ECO:0000256" key="4">
    <source>
        <dbReference type="ARBA" id="ARBA00022692"/>
    </source>
</evidence>
<evidence type="ECO:0000256" key="5">
    <source>
        <dbReference type="ARBA" id="ARBA00022729"/>
    </source>
</evidence>
<dbReference type="OrthoDB" id="19849at2"/>
<evidence type="ECO:0000256" key="8">
    <source>
        <dbReference type="SAM" id="SignalP"/>
    </source>
</evidence>
<dbReference type="Gene3D" id="2.40.160.60">
    <property type="entry name" value="Outer membrane protein transport protein (OMPP1/FadL/TodX)"/>
    <property type="match status" value="1"/>
</dbReference>
<gene>
    <name evidence="9" type="ORF">SAMN05216382_2014</name>
</gene>
<feature type="chain" id="PRO_5011502772" evidence="8">
    <location>
        <begin position="32"/>
        <end position="444"/>
    </location>
</feature>
<evidence type="ECO:0000256" key="7">
    <source>
        <dbReference type="ARBA" id="ARBA00023237"/>
    </source>
</evidence>
<feature type="signal peptide" evidence="8">
    <location>
        <begin position="1"/>
        <end position="31"/>
    </location>
</feature>
<dbReference type="GO" id="GO:0009279">
    <property type="term" value="C:cell outer membrane"/>
    <property type="evidence" value="ECO:0007669"/>
    <property type="project" value="UniProtKB-SubCell"/>
</dbReference>
<comment type="similarity">
    <text evidence="2">Belongs to the OmpP1/FadL family.</text>
</comment>
<keyword evidence="10" id="KW-1185">Reference proteome</keyword>
<dbReference type="AlphaFoldDB" id="A0A1H7Q363"/>
<organism evidence="9 10">
    <name type="scientific">Sphingomonas palmae</name>
    <dbReference type="NCBI Taxonomy" id="1855283"/>
    <lineage>
        <taxon>Bacteria</taxon>
        <taxon>Pseudomonadati</taxon>
        <taxon>Pseudomonadota</taxon>
        <taxon>Alphaproteobacteria</taxon>
        <taxon>Sphingomonadales</taxon>
        <taxon>Sphingomonadaceae</taxon>
        <taxon>Sphingomonas</taxon>
    </lineage>
</organism>
<dbReference type="PANTHER" id="PTHR35093">
    <property type="entry name" value="OUTER MEMBRANE PROTEIN NMB0088-RELATED"/>
    <property type="match status" value="1"/>
</dbReference>
<sequence length="444" mass="46770">MFPRFHVSFVHLTTSAAAVLASTAFAGAAQAQAFYLQEQSARGAGRAFSGEVADTGAASLWWNPAAIAGSTDAEATVSAAAILPKGKVVDNGTLIRRPSLPGLPAQTFAPVGGNAVSRDPINNGVLPSGAFALPLNDRVALGVAVTSPYSFTTNYETGSWARYGADRTHLLTIDIQPGIAVAVTDWLRVGGAANVEYTDASLSNALPNVLASLPDGSQKLEGDGWDLGWSAGFQMHNAHTTVGFSYKSAIKHTLKGDLTISGLVGPLAGSNTELSGVKARFYTPAQIILGVRQRAGGALTLNAQVVRYTWDKFDAIRLGAPLNTAIPENYRNTWSYAGGLDYAVSPKLTLRAGVQRAITPTRDGERDPRVPDANRWNYGGGLSFQVTPRFGIDAAANYVDFENETIDRVTAAFVGTGAETPIRTSGRLEDAHAVVLSLGGRFTF</sequence>
<keyword evidence="5 8" id="KW-0732">Signal</keyword>
<keyword evidence="6" id="KW-0472">Membrane</keyword>
<dbReference type="Proteomes" id="UP000199214">
    <property type="component" value="Unassembled WGS sequence"/>
</dbReference>
<dbReference type="STRING" id="1855283.SAMN05216382_2014"/>